<sequence length="404" mass="42763">MPMQMRHKGCWTRTARALLALLIVGCLALPAVALPTVALPAGTHRQLLPAWTQTFPPYGCTRDADQSRFRLDAAYTVSGSKVCMTSRVVPCGKPGSPCCELFIDMAKIELNVNVSCKFAITGVTVNGRPVLSPTWDLYGTAKDKAVYKLTGLNLTLTTANGAVICMTLGGTCPTMAQLCPEANGFCSYAVVQSGVCNCCPVGKLGLSPPPPPSLPRAPGQKRPPPPSPKGKVGLKKPPSPQPLSAPPTRPPPPPSPKGKVGLKKPPSPQPLSAPPTRPPPPPSPKGKTRPCIDPANKCCDQALSKIEWWSKDACRSSVKNVFLSGVKIDQQWAPQGTFKIPALKLAKASVPAQGLELCMELISTSTCPTLASFCVNGDRGRCSYSVFNMDRDCCPVDIFAAVSP</sequence>
<feature type="compositionally biased region" description="Pro residues" evidence="1">
    <location>
        <begin position="265"/>
        <end position="284"/>
    </location>
</feature>
<evidence type="ECO:0000259" key="3">
    <source>
        <dbReference type="Pfam" id="PF12499"/>
    </source>
</evidence>
<dbReference type="EMBL" id="PGGS01000166">
    <property type="protein sequence ID" value="PNH07710.1"/>
    <property type="molecule type" value="Genomic_DNA"/>
</dbReference>
<name>A0A2J8A5C5_9CHLO</name>
<evidence type="ECO:0000313" key="5">
    <source>
        <dbReference type="Proteomes" id="UP000236333"/>
    </source>
</evidence>
<evidence type="ECO:0000256" key="2">
    <source>
        <dbReference type="SAM" id="SignalP"/>
    </source>
</evidence>
<organism evidence="4 5">
    <name type="scientific">Tetrabaena socialis</name>
    <dbReference type="NCBI Taxonomy" id="47790"/>
    <lineage>
        <taxon>Eukaryota</taxon>
        <taxon>Viridiplantae</taxon>
        <taxon>Chlorophyta</taxon>
        <taxon>core chlorophytes</taxon>
        <taxon>Chlorophyceae</taxon>
        <taxon>CS clade</taxon>
        <taxon>Chlamydomonadales</taxon>
        <taxon>Tetrabaenaceae</taxon>
        <taxon>Tetrabaena</taxon>
    </lineage>
</organism>
<evidence type="ECO:0000256" key="1">
    <source>
        <dbReference type="SAM" id="MobiDB-lite"/>
    </source>
</evidence>
<feature type="domain" description="Pherophorin" evidence="3">
    <location>
        <begin position="290"/>
        <end position="395"/>
    </location>
</feature>
<dbReference type="OrthoDB" id="531118at2759"/>
<gene>
    <name evidence="4" type="ORF">TSOC_005871</name>
</gene>
<comment type="caution">
    <text evidence="4">The sequence shown here is derived from an EMBL/GenBank/DDBJ whole genome shotgun (WGS) entry which is preliminary data.</text>
</comment>
<feature type="compositionally biased region" description="Pro residues" evidence="1">
    <location>
        <begin position="237"/>
        <end position="256"/>
    </location>
</feature>
<feature type="signal peptide" evidence="2">
    <location>
        <begin position="1"/>
        <end position="33"/>
    </location>
</feature>
<protein>
    <recommendedName>
        <fullName evidence="3">Pherophorin domain-containing protein</fullName>
    </recommendedName>
</protein>
<keyword evidence="2" id="KW-0732">Signal</keyword>
<dbReference type="Pfam" id="PF12499">
    <property type="entry name" value="DUF3707"/>
    <property type="match status" value="2"/>
</dbReference>
<feature type="chain" id="PRO_5014473900" description="Pherophorin domain-containing protein" evidence="2">
    <location>
        <begin position="34"/>
        <end position="404"/>
    </location>
</feature>
<dbReference type="InterPro" id="IPR024616">
    <property type="entry name" value="Pherophorin"/>
</dbReference>
<evidence type="ECO:0000313" key="4">
    <source>
        <dbReference type="EMBL" id="PNH07710.1"/>
    </source>
</evidence>
<reference evidence="4 5" key="1">
    <citation type="journal article" date="2017" name="Mol. Biol. Evol.">
        <title>The 4-celled Tetrabaena socialis nuclear genome reveals the essential components for genetic control of cell number at the origin of multicellularity in the volvocine lineage.</title>
        <authorList>
            <person name="Featherston J."/>
            <person name="Arakaki Y."/>
            <person name="Hanschen E.R."/>
            <person name="Ferris P.J."/>
            <person name="Michod R.E."/>
            <person name="Olson B.J.S.C."/>
            <person name="Nozaki H."/>
            <person name="Durand P.M."/>
        </authorList>
    </citation>
    <scope>NUCLEOTIDE SEQUENCE [LARGE SCALE GENOMIC DNA]</scope>
    <source>
        <strain evidence="4 5">NIES-571</strain>
    </source>
</reference>
<proteinExistence type="predicted"/>
<accession>A0A2J8A5C5</accession>
<keyword evidence="5" id="KW-1185">Reference proteome</keyword>
<feature type="domain" description="Pherophorin" evidence="3">
    <location>
        <begin position="55"/>
        <end position="200"/>
    </location>
</feature>
<feature type="region of interest" description="Disordered" evidence="1">
    <location>
        <begin position="210"/>
        <end position="291"/>
    </location>
</feature>
<dbReference type="AlphaFoldDB" id="A0A2J8A5C5"/>
<dbReference type="Proteomes" id="UP000236333">
    <property type="component" value="Unassembled WGS sequence"/>
</dbReference>
<feature type="compositionally biased region" description="Pro residues" evidence="1">
    <location>
        <begin position="210"/>
        <end position="228"/>
    </location>
</feature>